<dbReference type="OrthoDB" id="9806939at2"/>
<dbReference type="InterPro" id="IPR058647">
    <property type="entry name" value="BSH_CzcB-like"/>
</dbReference>
<dbReference type="NCBIfam" id="TIGR01730">
    <property type="entry name" value="RND_mfp"/>
    <property type="match status" value="1"/>
</dbReference>
<dbReference type="GO" id="GO:0015562">
    <property type="term" value="F:efflux transmembrane transporter activity"/>
    <property type="evidence" value="ECO:0007669"/>
    <property type="project" value="TreeGrafter"/>
</dbReference>
<evidence type="ECO:0000313" key="4">
    <source>
        <dbReference type="EMBL" id="PZX61527.1"/>
    </source>
</evidence>
<sequence length="376" mass="41954">MKKNFKPWLYFLGVPLFVMVYSCNNTKDTKKVITDSATNVSTPVFVVQKENLQGNLKLPGELIAYQEVNIYAKVNSFVKDVLVDVGSQVRQGQLLATTEAPEINAQLSAAESKLKSLEATYIASDAAYKRLLNTSKTPGTISPNDLDLALAKQKSDFAQWQAAKAAYKEILDTKKYLTIQAPFSGMITLRNVNPGAYVGPSGKGQDVPMFVLQQRDRLRLVVLIPEQYSRYLTPESKIHFKVKAYPDVDFTASINRMAGALDSKLRAQRIEMDVYNTDKRLLPGMIAEVNIPLFTKEPHLVVPKSAVLYSTLGTFVLALHNNKVNWVPIQRGNEDSTRVEIFGNILPGDTLVQTVNEEIRDGSTLQHLIFNSKNKQ</sequence>
<dbReference type="RefSeq" id="WP_111296502.1">
    <property type="nucleotide sequence ID" value="NZ_QKZV01000007.1"/>
</dbReference>
<evidence type="ECO:0000259" key="3">
    <source>
        <dbReference type="Pfam" id="PF25973"/>
    </source>
</evidence>
<dbReference type="Gene3D" id="2.40.420.20">
    <property type="match status" value="1"/>
</dbReference>
<dbReference type="Pfam" id="PF25954">
    <property type="entry name" value="Beta-barrel_RND_2"/>
    <property type="match status" value="1"/>
</dbReference>
<proteinExistence type="inferred from homology"/>
<feature type="domain" description="CzcB-like barrel-sandwich hybrid" evidence="3">
    <location>
        <begin position="68"/>
        <end position="199"/>
    </location>
</feature>
<evidence type="ECO:0000313" key="5">
    <source>
        <dbReference type="Proteomes" id="UP000249720"/>
    </source>
</evidence>
<organism evidence="4 5">
    <name type="scientific">Hydrotalea sandarakina</name>
    <dbReference type="NCBI Taxonomy" id="1004304"/>
    <lineage>
        <taxon>Bacteria</taxon>
        <taxon>Pseudomonadati</taxon>
        <taxon>Bacteroidota</taxon>
        <taxon>Chitinophagia</taxon>
        <taxon>Chitinophagales</taxon>
        <taxon>Chitinophagaceae</taxon>
        <taxon>Hydrotalea</taxon>
    </lineage>
</organism>
<dbReference type="GO" id="GO:1990281">
    <property type="term" value="C:efflux pump complex"/>
    <property type="evidence" value="ECO:0007669"/>
    <property type="project" value="TreeGrafter"/>
</dbReference>
<dbReference type="Gene3D" id="1.10.287.470">
    <property type="entry name" value="Helix hairpin bin"/>
    <property type="match status" value="1"/>
</dbReference>
<dbReference type="Gene3D" id="2.40.50.100">
    <property type="match status" value="1"/>
</dbReference>
<evidence type="ECO:0000256" key="1">
    <source>
        <dbReference type="ARBA" id="ARBA00009477"/>
    </source>
</evidence>
<dbReference type="Pfam" id="PF25973">
    <property type="entry name" value="BSH_CzcB"/>
    <property type="match status" value="1"/>
</dbReference>
<comment type="caution">
    <text evidence="4">The sequence shown here is derived from an EMBL/GenBank/DDBJ whole genome shotgun (WGS) entry which is preliminary data.</text>
</comment>
<dbReference type="InterPro" id="IPR058792">
    <property type="entry name" value="Beta-barrel_RND_2"/>
</dbReference>
<dbReference type="AlphaFoldDB" id="A0A2W7S2J5"/>
<dbReference type="SUPFAM" id="SSF111369">
    <property type="entry name" value="HlyD-like secretion proteins"/>
    <property type="match status" value="1"/>
</dbReference>
<dbReference type="PANTHER" id="PTHR30469:SF37">
    <property type="entry name" value="RAGD PROTEIN"/>
    <property type="match status" value="1"/>
</dbReference>
<name>A0A2W7S2J5_9BACT</name>
<gene>
    <name evidence="4" type="ORF">LX80_02257</name>
</gene>
<comment type="similarity">
    <text evidence="1">Belongs to the membrane fusion protein (MFP) (TC 8.A.1) family.</text>
</comment>
<dbReference type="Proteomes" id="UP000249720">
    <property type="component" value="Unassembled WGS sequence"/>
</dbReference>
<accession>A0A2W7S2J5</accession>
<reference evidence="4 5" key="1">
    <citation type="submission" date="2018-06" db="EMBL/GenBank/DDBJ databases">
        <title>Genomic Encyclopedia of Archaeal and Bacterial Type Strains, Phase II (KMG-II): from individual species to whole genera.</title>
        <authorList>
            <person name="Goeker M."/>
        </authorList>
    </citation>
    <scope>NUCLEOTIDE SEQUENCE [LARGE SCALE GENOMIC DNA]</scope>
    <source>
        <strain evidence="4 5">DSM 23241</strain>
    </source>
</reference>
<dbReference type="InterPro" id="IPR006143">
    <property type="entry name" value="RND_pump_MFP"/>
</dbReference>
<dbReference type="EMBL" id="QKZV01000007">
    <property type="protein sequence ID" value="PZX61527.1"/>
    <property type="molecule type" value="Genomic_DNA"/>
</dbReference>
<dbReference type="PANTHER" id="PTHR30469">
    <property type="entry name" value="MULTIDRUG RESISTANCE PROTEIN MDTA"/>
    <property type="match status" value="1"/>
</dbReference>
<protein>
    <submittedName>
        <fullName evidence="4">RND family efflux transporter MFP subunit</fullName>
    </submittedName>
</protein>
<evidence type="ECO:0000259" key="2">
    <source>
        <dbReference type="Pfam" id="PF25954"/>
    </source>
</evidence>
<dbReference type="Gene3D" id="2.40.30.170">
    <property type="match status" value="1"/>
</dbReference>
<dbReference type="PROSITE" id="PS51257">
    <property type="entry name" value="PROKAR_LIPOPROTEIN"/>
    <property type="match status" value="1"/>
</dbReference>
<feature type="domain" description="CusB-like beta-barrel" evidence="2">
    <location>
        <begin position="221"/>
        <end position="291"/>
    </location>
</feature>
<keyword evidence="5" id="KW-1185">Reference proteome</keyword>